<dbReference type="EMBL" id="QGTJ01000017">
    <property type="protein sequence ID" value="PWV58465.1"/>
    <property type="molecule type" value="Genomic_DNA"/>
</dbReference>
<protein>
    <submittedName>
        <fullName evidence="1">SprA family protein</fullName>
    </submittedName>
</protein>
<evidence type="ECO:0000313" key="2">
    <source>
        <dbReference type="Proteomes" id="UP000246569"/>
    </source>
</evidence>
<proteinExistence type="predicted"/>
<keyword evidence="2" id="KW-1185">Reference proteome</keyword>
<name>A0A317MPM2_9GAMM</name>
<dbReference type="RefSeq" id="WP_170123701.1">
    <property type="nucleotide sequence ID" value="NZ_QGTJ01000017.1"/>
</dbReference>
<organism evidence="1 2">
    <name type="scientific">Plasticicumulans acidivorans</name>
    <dbReference type="NCBI Taxonomy" id="886464"/>
    <lineage>
        <taxon>Bacteria</taxon>
        <taxon>Pseudomonadati</taxon>
        <taxon>Pseudomonadota</taxon>
        <taxon>Gammaproteobacteria</taxon>
        <taxon>Candidatus Competibacteraceae</taxon>
        <taxon>Plasticicumulans</taxon>
    </lineage>
</organism>
<dbReference type="Pfam" id="PF12118">
    <property type="entry name" value="SprA-related"/>
    <property type="match status" value="1"/>
</dbReference>
<dbReference type="AlphaFoldDB" id="A0A317MPM2"/>
<evidence type="ECO:0000313" key="1">
    <source>
        <dbReference type="EMBL" id="PWV58465.1"/>
    </source>
</evidence>
<gene>
    <name evidence="1" type="ORF">C7443_11725</name>
</gene>
<dbReference type="Proteomes" id="UP000246569">
    <property type="component" value="Unassembled WGS sequence"/>
</dbReference>
<comment type="caution">
    <text evidence="1">The sequence shown here is derived from an EMBL/GenBank/DDBJ whole genome shotgun (WGS) entry which is preliminary data.</text>
</comment>
<dbReference type="InterPro" id="IPR021973">
    <property type="entry name" value="SprA-related"/>
</dbReference>
<accession>A0A317MPM2</accession>
<reference evidence="1 2" key="1">
    <citation type="submission" date="2018-05" db="EMBL/GenBank/DDBJ databases">
        <title>Genomic Encyclopedia of Type Strains, Phase IV (KMG-IV): sequencing the most valuable type-strain genomes for metagenomic binning, comparative biology and taxonomic classification.</title>
        <authorList>
            <person name="Goeker M."/>
        </authorList>
    </citation>
    <scope>NUCLEOTIDE SEQUENCE [LARGE SCALE GENOMIC DNA]</scope>
    <source>
        <strain evidence="1 2">DSM 23606</strain>
    </source>
</reference>
<sequence length="188" mass="19249">MLSITSINAWNVPVTVVMHSDAAVPAVTASGATPAVATQESSAGGLDASQQAQLERLVSTDRHVRAHEAAHRHVGGDLVRGGSFSFTVGPDGRQYAVAGEVNIDASKVADDPHATVRKMDHVQRTALAPSDPSPQDRAVAAAAGQTAQEALAELQILSDAQAAGESSARALAEYASVSRGGSELDAYA</sequence>